<dbReference type="Gene3D" id="1.20.140.10">
    <property type="entry name" value="Butyryl-CoA Dehydrogenase, subunit A, domain 3"/>
    <property type="match status" value="2"/>
</dbReference>
<comment type="cofactor">
    <cofactor evidence="2">
        <name>FAD</name>
        <dbReference type="ChEBI" id="CHEBI:57692"/>
    </cofactor>
</comment>
<dbReference type="Pfam" id="PF14749">
    <property type="entry name" value="Acyl-CoA_ox_N"/>
    <property type="match status" value="1"/>
</dbReference>
<dbReference type="GO" id="GO:0005504">
    <property type="term" value="F:fatty acid binding"/>
    <property type="evidence" value="ECO:0007669"/>
    <property type="project" value="TreeGrafter"/>
</dbReference>
<dbReference type="PANTHER" id="PTHR10909">
    <property type="entry name" value="ELECTRON TRANSPORT OXIDOREDUCTASE"/>
    <property type="match status" value="1"/>
</dbReference>
<dbReference type="InterPro" id="IPR036250">
    <property type="entry name" value="AcylCo_DH-like_C"/>
</dbReference>
<feature type="active site" description="Proton acceptor" evidence="13">
    <location>
        <position position="456"/>
    </location>
</feature>
<dbReference type="Gene3D" id="1.10.540.10">
    <property type="entry name" value="Acyl-CoA dehydrogenase/oxidase, N-terminal domain"/>
    <property type="match status" value="1"/>
</dbReference>
<feature type="compositionally biased region" description="Polar residues" evidence="15">
    <location>
        <begin position="1"/>
        <end position="20"/>
    </location>
</feature>
<dbReference type="EMBL" id="KV453913">
    <property type="protein sequence ID" value="ODV78504.1"/>
    <property type="molecule type" value="Genomic_DNA"/>
</dbReference>
<evidence type="ECO:0000259" key="18">
    <source>
        <dbReference type="Pfam" id="PF14749"/>
    </source>
</evidence>
<evidence type="ECO:0000259" key="16">
    <source>
        <dbReference type="Pfam" id="PF01756"/>
    </source>
</evidence>
<keyword evidence="8" id="KW-0276">Fatty acid metabolism</keyword>
<keyword evidence="10" id="KW-0443">Lipid metabolism</keyword>
<name>A0A1E4SG66_9ASCO</name>
<keyword evidence="11" id="KW-0576">Peroxisome</keyword>
<organism evidence="20 21">
    <name type="scientific">Suhomyces tanzawaensis NRRL Y-17324</name>
    <dbReference type="NCBI Taxonomy" id="984487"/>
    <lineage>
        <taxon>Eukaryota</taxon>
        <taxon>Fungi</taxon>
        <taxon>Dikarya</taxon>
        <taxon>Ascomycota</taxon>
        <taxon>Saccharomycotina</taxon>
        <taxon>Pichiomycetes</taxon>
        <taxon>Debaryomycetaceae</taxon>
        <taxon>Suhomyces</taxon>
    </lineage>
</organism>
<reference evidence="21" key="1">
    <citation type="submission" date="2016-05" db="EMBL/GenBank/DDBJ databases">
        <title>Comparative genomics of biotechnologically important yeasts.</title>
        <authorList>
            <consortium name="DOE Joint Genome Institute"/>
            <person name="Riley R."/>
            <person name="Haridas S."/>
            <person name="Wolfe K.H."/>
            <person name="Lopes M.R."/>
            <person name="Hittinger C.T."/>
            <person name="Goker M."/>
            <person name="Salamov A."/>
            <person name="Wisecaver J."/>
            <person name="Long T.M."/>
            <person name="Aerts A.L."/>
            <person name="Barry K."/>
            <person name="Choi C."/>
            <person name="Clum A."/>
            <person name="Coughlan A.Y."/>
            <person name="Deshpande S."/>
            <person name="Douglass A.P."/>
            <person name="Hanson S.J."/>
            <person name="Klenk H.-P."/>
            <person name="Labutti K."/>
            <person name="Lapidus A."/>
            <person name="Lindquist E."/>
            <person name="Lipzen A."/>
            <person name="Meier-Kolthoff J.P."/>
            <person name="Ohm R.A."/>
            <person name="Otillar R.P."/>
            <person name="Pangilinan J."/>
            <person name="Peng Y."/>
            <person name="Rokas A."/>
            <person name="Rosa C.A."/>
            <person name="Scheuner C."/>
            <person name="Sibirny A.A."/>
            <person name="Slot J.C."/>
            <person name="Stielow J.B."/>
            <person name="Sun H."/>
            <person name="Kurtzman C.P."/>
            <person name="Blackwell M."/>
            <person name="Grigoriev I.V."/>
            <person name="Jeffries T.W."/>
        </authorList>
    </citation>
    <scope>NUCLEOTIDE SEQUENCE [LARGE SCALE GENOMIC DNA]</scope>
    <source>
        <strain evidence="21">NRRL Y-17324</strain>
    </source>
</reference>
<keyword evidence="21" id="KW-1185">Reference proteome</keyword>
<dbReference type="Gene3D" id="2.40.110.10">
    <property type="entry name" value="Butyryl-CoA Dehydrogenase, subunit A, domain 2"/>
    <property type="match status" value="1"/>
</dbReference>
<gene>
    <name evidence="20" type="ORF">CANTADRAFT_26572</name>
</gene>
<evidence type="ECO:0000313" key="20">
    <source>
        <dbReference type="EMBL" id="ODV78504.1"/>
    </source>
</evidence>
<dbReference type="GO" id="GO:0003997">
    <property type="term" value="F:acyl-CoA oxidase activity"/>
    <property type="evidence" value="ECO:0007669"/>
    <property type="project" value="UniProtKB-EC"/>
</dbReference>
<dbReference type="FunFam" id="1.20.140.10:FF:000015">
    <property type="entry name" value="Acyl-coenzyme A oxidase"/>
    <property type="match status" value="1"/>
</dbReference>
<dbReference type="OrthoDB" id="538336at2759"/>
<dbReference type="Pfam" id="PF01756">
    <property type="entry name" value="ACOX"/>
    <property type="match status" value="1"/>
</dbReference>
<feature type="region of interest" description="Disordered" evidence="15">
    <location>
        <begin position="1"/>
        <end position="24"/>
    </location>
</feature>
<dbReference type="AlphaFoldDB" id="A0A1E4SG66"/>
<dbReference type="FunFam" id="2.40.110.10:FF:000003">
    <property type="entry name" value="Acyl-coenzyme A oxidase"/>
    <property type="match status" value="1"/>
</dbReference>
<dbReference type="UniPathway" id="UPA00661"/>
<evidence type="ECO:0000256" key="2">
    <source>
        <dbReference type="ARBA" id="ARBA00001974"/>
    </source>
</evidence>
<keyword evidence="9" id="KW-0560">Oxidoreductase</keyword>
<evidence type="ECO:0000256" key="12">
    <source>
        <dbReference type="PIRNR" id="PIRNR000168"/>
    </source>
</evidence>
<dbReference type="InterPro" id="IPR029320">
    <property type="entry name" value="Acyl-CoA_ox_N"/>
</dbReference>
<evidence type="ECO:0000259" key="17">
    <source>
        <dbReference type="Pfam" id="PF02770"/>
    </source>
</evidence>
<dbReference type="GO" id="GO:0071949">
    <property type="term" value="F:FAD binding"/>
    <property type="evidence" value="ECO:0007669"/>
    <property type="project" value="InterPro"/>
</dbReference>
<keyword evidence="6 12" id="KW-0285">Flavoprotein</keyword>
<dbReference type="RefSeq" id="XP_020063626.1">
    <property type="nucleotide sequence ID" value="XM_020207803.1"/>
</dbReference>
<comment type="subcellular location">
    <subcellularLocation>
        <location evidence="3">Peroxisome</location>
    </subcellularLocation>
</comment>
<dbReference type="InterPro" id="IPR006091">
    <property type="entry name" value="Acyl-CoA_Oxase/DH_mid-dom"/>
</dbReference>
<dbReference type="InterPro" id="IPR046373">
    <property type="entry name" value="Acyl-CoA_Oxase/DH_mid-dom_sf"/>
</dbReference>
<dbReference type="InterPro" id="IPR002655">
    <property type="entry name" value="Acyl-CoA_oxidase_C"/>
</dbReference>
<evidence type="ECO:0000256" key="13">
    <source>
        <dbReference type="PIRSR" id="PIRSR000168-1"/>
    </source>
</evidence>
<comment type="similarity">
    <text evidence="5 12">Belongs to the acyl-CoA oxidase family.</text>
</comment>
<feature type="binding site" evidence="14">
    <location>
        <position position="158"/>
    </location>
    <ligand>
        <name>FAD</name>
        <dbReference type="ChEBI" id="CHEBI:57692"/>
    </ligand>
</feature>
<dbReference type="InterPro" id="IPR012258">
    <property type="entry name" value="Acyl-CoA_oxidase"/>
</dbReference>
<evidence type="ECO:0000256" key="10">
    <source>
        <dbReference type="ARBA" id="ARBA00023098"/>
    </source>
</evidence>
<protein>
    <recommendedName>
        <fullName evidence="12">Acyl-coenzyme A oxidase</fullName>
    </recommendedName>
</protein>
<evidence type="ECO:0000256" key="14">
    <source>
        <dbReference type="PIRSR" id="PIRSR000168-2"/>
    </source>
</evidence>
<feature type="binding site" evidence="14">
    <location>
        <position position="197"/>
    </location>
    <ligand>
        <name>FAD</name>
        <dbReference type="ChEBI" id="CHEBI:57692"/>
    </ligand>
</feature>
<dbReference type="Pfam" id="PF02770">
    <property type="entry name" value="Acyl-CoA_dh_M"/>
    <property type="match status" value="1"/>
</dbReference>
<dbReference type="GeneID" id="30981940"/>
<dbReference type="InterPro" id="IPR037069">
    <property type="entry name" value="AcylCoA_DH/ox_N_sf"/>
</dbReference>
<evidence type="ECO:0000256" key="6">
    <source>
        <dbReference type="ARBA" id="ARBA00022630"/>
    </source>
</evidence>
<feature type="domain" description="Acyl-CoA oxidase/dehydrogenase middle" evidence="17">
    <location>
        <begin position="154"/>
        <end position="263"/>
    </location>
</feature>
<evidence type="ECO:0000256" key="1">
    <source>
        <dbReference type="ARBA" id="ARBA00001201"/>
    </source>
</evidence>
<dbReference type="STRING" id="984487.A0A1E4SG66"/>
<dbReference type="SUPFAM" id="SSF56645">
    <property type="entry name" value="Acyl-CoA dehydrogenase NM domain-like"/>
    <property type="match status" value="1"/>
</dbReference>
<evidence type="ECO:0000256" key="3">
    <source>
        <dbReference type="ARBA" id="ARBA00004275"/>
    </source>
</evidence>
<proteinExistence type="inferred from homology"/>
<dbReference type="InterPro" id="IPR009100">
    <property type="entry name" value="AcylCoA_DH/oxidase_NM_dom_sf"/>
</dbReference>
<dbReference type="Proteomes" id="UP000094285">
    <property type="component" value="Unassembled WGS sequence"/>
</dbReference>
<dbReference type="PIRSF" id="PIRSF000168">
    <property type="entry name" value="Acyl-CoA_oxidase"/>
    <property type="match status" value="1"/>
</dbReference>
<feature type="domain" description="Acyl-CoA oxidase C-terminal" evidence="16">
    <location>
        <begin position="516"/>
        <end position="690"/>
    </location>
</feature>
<dbReference type="GO" id="GO:0033540">
    <property type="term" value="P:fatty acid beta-oxidation using acyl-CoA oxidase"/>
    <property type="evidence" value="ECO:0007669"/>
    <property type="project" value="UniProtKB-UniPathway"/>
</dbReference>
<evidence type="ECO:0000256" key="9">
    <source>
        <dbReference type="ARBA" id="ARBA00023002"/>
    </source>
</evidence>
<evidence type="ECO:0000256" key="5">
    <source>
        <dbReference type="ARBA" id="ARBA00006288"/>
    </source>
</evidence>
<feature type="domain" description="Acyl-CoA oxidase C-alpha1" evidence="19">
    <location>
        <begin position="293"/>
        <end position="470"/>
    </location>
</feature>
<evidence type="ECO:0000256" key="8">
    <source>
        <dbReference type="ARBA" id="ARBA00022832"/>
    </source>
</evidence>
<keyword evidence="7 12" id="KW-0274">FAD</keyword>
<accession>A0A1E4SG66</accession>
<evidence type="ECO:0000256" key="4">
    <source>
        <dbReference type="ARBA" id="ARBA00004846"/>
    </source>
</evidence>
<dbReference type="InterPro" id="IPR055060">
    <property type="entry name" value="ACOX_C_alpha1"/>
</dbReference>
<evidence type="ECO:0000256" key="11">
    <source>
        <dbReference type="ARBA" id="ARBA00023140"/>
    </source>
</evidence>
<dbReference type="GO" id="GO:0005777">
    <property type="term" value="C:peroxisome"/>
    <property type="evidence" value="ECO:0007669"/>
    <property type="project" value="UniProtKB-SubCell"/>
</dbReference>
<evidence type="ECO:0000256" key="15">
    <source>
        <dbReference type="SAM" id="MobiDB-lite"/>
    </source>
</evidence>
<comment type="pathway">
    <text evidence="4">Lipid metabolism; peroxisomal fatty acid beta-oxidation.</text>
</comment>
<evidence type="ECO:0000256" key="7">
    <source>
        <dbReference type="ARBA" id="ARBA00022827"/>
    </source>
</evidence>
<dbReference type="GO" id="GO:0055088">
    <property type="term" value="P:lipid homeostasis"/>
    <property type="evidence" value="ECO:0007669"/>
    <property type="project" value="TreeGrafter"/>
</dbReference>
<feature type="domain" description="Acyl-coenzyme A oxidase N-terminal" evidence="18">
    <location>
        <begin position="31"/>
        <end position="140"/>
    </location>
</feature>
<evidence type="ECO:0000259" key="19">
    <source>
        <dbReference type="Pfam" id="PF22924"/>
    </source>
</evidence>
<evidence type="ECO:0000313" key="21">
    <source>
        <dbReference type="Proteomes" id="UP000094285"/>
    </source>
</evidence>
<dbReference type="FunFam" id="1.10.540.10:FF:000018">
    <property type="entry name" value="Acyl-coenzyme A oxidase"/>
    <property type="match status" value="1"/>
</dbReference>
<comment type="catalytic activity">
    <reaction evidence="1">
        <text>a 2,3-saturated acyl-CoA + O2 = a (2E)-enoyl-CoA + H2O2</text>
        <dbReference type="Rhea" id="RHEA:38959"/>
        <dbReference type="ChEBI" id="CHEBI:15379"/>
        <dbReference type="ChEBI" id="CHEBI:16240"/>
        <dbReference type="ChEBI" id="CHEBI:58856"/>
        <dbReference type="ChEBI" id="CHEBI:65111"/>
        <dbReference type="EC" id="1.3.3.6"/>
    </reaction>
</comment>
<dbReference type="Pfam" id="PF22924">
    <property type="entry name" value="ACOX_C_alpha1"/>
    <property type="match status" value="1"/>
</dbReference>
<sequence length="713" mass="79379">MSISKNTVTTSPGPDPQTSLQKERAKAAFDPVKMHYFLEGSKERAEIIKTMTQQMERDPIMVADASYYDLTKAQQRELTAVRINRIARYLETESFDDFQRRLSLLGVFDPQTSTRIGVNLGLFISCIRGNGTPEQLTYWALNKETVYIKGIYGCFGMTEMAHGSNVAGLETTATFDEETDEFVINTPHIGATKWWIGGAAHSATHCTVYARLKVKGEDYGVKTFVVPLRDSNHDLNPGVTVGDIGAKMGRDGIDNGWIQFSNVRIPRFFMLQKWCKVSREGEVTLPPLEQLSYSALLGGRVTMCMDSFRMCARMSTIALRYAIGRRQFKPANADEDDPTVLETQLIDYPLHQKRLFPYLAASYVLSQGALKIERTIESTLSGLDDAVEQDDYNGIMKGIDEMKSLFIDSGSMKSTCTWLAAEAIDQCRQACGGHGYSSYSGFGKAYNDWVVQCTWEGDNNVLAVSIGKPLLKHVIAVIDNDKVVKGSSAFLSDTKQFVGEGKGDKPVLTTKDDILDLKKFIRGLEVCIIRITHQSALTVKAQKGNFDFVGGDLVIISKLKCYHYLLDEFVKQTEATEHKDLQPYLLDLARLFAASLVLDRFSGTFLTYNVISSSLVGKLSSEIIPDLNAAIRPHIATLTDSFQQSDMIVNSAIANYDGNIYENYFKTVKQQNPPSITKAPYSGALEAMLNRPSLEARDRFEKTGEAAFELSKE</sequence>
<dbReference type="SUPFAM" id="SSF47203">
    <property type="entry name" value="Acyl-CoA dehydrogenase C-terminal domain-like"/>
    <property type="match status" value="2"/>
</dbReference>
<dbReference type="PANTHER" id="PTHR10909:SF352">
    <property type="entry name" value="ACYL-COENZYME A OXIDASE-LIKE PROTEIN"/>
    <property type="match status" value="1"/>
</dbReference>